<dbReference type="InterPro" id="IPR011990">
    <property type="entry name" value="TPR-like_helical_dom_sf"/>
</dbReference>
<evidence type="ECO:0000313" key="7">
    <source>
        <dbReference type="Proteomes" id="UP001245370"/>
    </source>
</evidence>
<dbReference type="Pfam" id="PF13432">
    <property type="entry name" value="TPR_16"/>
    <property type="match status" value="2"/>
</dbReference>
<protein>
    <submittedName>
        <fullName evidence="5">Tetratricopeptide (TPR) repeat protein</fullName>
    </submittedName>
</protein>
<dbReference type="Proteomes" id="UP001144397">
    <property type="component" value="Unassembled WGS sequence"/>
</dbReference>
<evidence type="ECO:0000313" key="6">
    <source>
        <dbReference type="Proteomes" id="UP001144397"/>
    </source>
</evidence>
<dbReference type="GO" id="GO:0016757">
    <property type="term" value="F:glycosyltransferase activity"/>
    <property type="evidence" value="ECO:0007669"/>
    <property type="project" value="InterPro"/>
</dbReference>
<dbReference type="InterPro" id="IPR050498">
    <property type="entry name" value="Ycf3"/>
</dbReference>
<dbReference type="SUPFAM" id="SSF53756">
    <property type="entry name" value="UDP-Glycosyltransferase/glycogen phosphorylase"/>
    <property type="match status" value="1"/>
</dbReference>
<proteinExistence type="predicted"/>
<keyword evidence="2 3" id="KW-0802">TPR repeat</keyword>
<reference evidence="4" key="1">
    <citation type="submission" date="2022-12" db="EMBL/GenBank/DDBJ databases">
        <title>Reference genome sequencing for broad-spectrum identification of bacterial and archaeal isolates by mass spectrometry.</title>
        <authorList>
            <person name="Sekiguchi Y."/>
            <person name="Tourlousse D.M."/>
        </authorList>
    </citation>
    <scope>NUCLEOTIDE SEQUENCE</scope>
    <source>
        <strain evidence="4">301</strain>
    </source>
</reference>
<keyword evidence="1" id="KW-0677">Repeat</keyword>
<sequence length="659" mass="72062">MQKDFRADLARAGALHREGRLDQAIPIYRAILREAPNSFEVARLLTLALLQSGRPKEAHAVARKARDGHKSNPHAQLIMGAVYQAEEKWDRALAAFEKSAELDPGLAEAHYLAANTLARLDRLEEAVARYDRVLEIDGKSVHALANRSVALSRLGRPTEALVDCDRLVKLEPRDPRHHLSRAGTLLELGRFSEAVDAADAALHLSPKLADAYFLKGQGLAGLADVVGARAAFAEAASLAPDVPQFQAALIRTDRQLGNRSAAKTAAEKAVARLPGAATIWRELAEVRRELQDPWGAREAIERALAAAPDDPASLATKATLLLDADHPYEARVLADKALSVDPALPMARYIRACDDLAEGRWEAGWEGYEVRSSFLPPPYRPLPFARWDGRTPPDLLIVLGEQGIGDHIQYARLVRLLADRGIPTRLLVKPRLAPLLSRMDVRVPVITDLTGIDTSAPGLYWAPLSSLPRLIAPNPASWPRPPYLTAQPERIARWRDIVPDAFTVGIAWQGDPSPTVDIGRSVPLNLFAPLAALDGVELISLQQGFGEEQLDVCPFAGRIQRLGPDWDEDGAYLDTSALLQHLDLVVTTDSSLAHLAGARDRPAIVALKAVPEWRWGRSGQTTPLYPSLSLVRQETSGDFTGLFARIASMVADRRREATR</sequence>
<dbReference type="PANTHER" id="PTHR44858">
    <property type="entry name" value="TETRATRICOPEPTIDE REPEAT PROTEIN 6"/>
    <property type="match status" value="1"/>
</dbReference>
<comment type="caution">
    <text evidence="4">The sequence shown here is derived from an EMBL/GenBank/DDBJ whole genome shotgun (WGS) entry which is preliminary data.</text>
</comment>
<dbReference type="Pfam" id="PF14559">
    <property type="entry name" value="TPR_19"/>
    <property type="match status" value="2"/>
</dbReference>
<dbReference type="SUPFAM" id="SSF48452">
    <property type="entry name" value="TPR-like"/>
    <property type="match status" value="1"/>
</dbReference>
<evidence type="ECO:0000256" key="3">
    <source>
        <dbReference type="PROSITE-ProRule" id="PRU00339"/>
    </source>
</evidence>
<keyword evidence="7" id="KW-1185">Reference proteome</keyword>
<dbReference type="PROSITE" id="PS50005">
    <property type="entry name" value="TPR"/>
    <property type="match status" value="2"/>
</dbReference>
<reference evidence="5 7" key="2">
    <citation type="submission" date="2023-07" db="EMBL/GenBank/DDBJ databases">
        <title>Genomic Encyclopedia of Type Strains, Phase IV (KMG-IV): sequencing the most valuable type-strain genomes for metagenomic binning, comparative biology and taxonomic classification.</title>
        <authorList>
            <person name="Goeker M."/>
        </authorList>
    </citation>
    <scope>NUCLEOTIDE SEQUENCE [LARGE SCALE GENOMIC DNA]</scope>
    <source>
        <strain evidence="5 7">DSM 338</strain>
    </source>
</reference>
<dbReference type="AlphaFoldDB" id="A0A9W6FKQ8"/>
<dbReference type="EMBL" id="JAVDPY010000005">
    <property type="protein sequence ID" value="MDR6334416.1"/>
    <property type="molecule type" value="Genomic_DNA"/>
</dbReference>
<dbReference type="Gene3D" id="3.40.50.2000">
    <property type="entry name" value="Glycogen Phosphorylase B"/>
    <property type="match status" value="1"/>
</dbReference>
<feature type="repeat" description="TPR" evidence="3">
    <location>
        <begin position="73"/>
        <end position="106"/>
    </location>
</feature>
<organism evidence="4 6">
    <name type="scientific">Xanthobacter flavus</name>
    <dbReference type="NCBI Taxonomy" id="281"/>
    <lineage>
        <taxon>Bacteria</taxon>
        <taxon>Pseudomonadati</taxon>
        <taxon>Pseudomonadota</taxon>
        <taxon>Alphaproteobacteria</taxon>
        <taxon>Hyphomicrobiales</taxon>
        <taxon>Xanthobacteraceae</taxon>
        <taxon>Xanthobacter</taxon>
    </lineage>
</organism>
<evidence type="ECO:0000256" key="1">
    <source>
        <dbReference type="ARBA" id="ARBA00022737"/>
    </source>
</evidence>
<dbReference type="Proteomes" id="UP001245370">
    <property type="component" value="Unassembled WGS sequence"/>
</dbReference>
<dbReference type="Pfam" id="PF01075">
    <property type="entry name" value="Glyco_transf_9"/>
    <property type="match status" value="1"/>
</dbReference>
<name>A0A9W6FKQ8_XANFL</name>
<feature type="repeat" description="TPR" evidence="3">
    <location>
        <begin position="107"/>
        <end position="140"/>
    </location>
</feature>
<dbReference type="SMART" id="SM00028">
    <property type="entry name" value="TPR"/>
    <property type="match status" value="8"/>
</dbReference>
<dbReference type="PANTHER" id="PTHR44858:SF1">
    <property type="entry name" value="UDP-N-ACETYLGLUCOSAMINE--PEPTIDE N-ACETYLGLUCOSAMINYLTRANSFERASE SPINDLY-RELATED"/>
    <property type="match status" value="1"/>
</dbReference>
<dbReference type="Gene3D" id="1.25.40.10">
    <property type="entry name" value="Tetratricopeptide repeat domain"/>
    <property type="match status" value="2"/>
</dbReference>
<accession>A0A9W6FKQ8</accession>
<evidence type="ECO:0000256" key="2">
    <source>
        <dbReference type="ARBA" id="ARBA00022803"/>
    </source>
</evidence>
<dbReference type="InterPro" id="IPR019734">
    <property type="entry name" value="TPR_rpt"/>
</dbReference>
<evidence type="ECO:0000313" key="4">
    <source>
        <dbReference type="EMBL" id="GLI23565.1"/>
    </source>
</evidence>
<dbReference type="RefSeq" id="WP_281808412.1">
    <property type="nucleotide sequence ID" value="NZ_BSDO01000004.1"/>
</dbReference>
<dbReference type="InterPro" id="IPR002201">
    <property type="entry name" value="Glyco_trans_9"/>
</dbReference>
<dbReference type="EMBL" id="BSDO01000004">
    <property type="protein sequence ID" value="GLI23565.1"/>
    <property type="molecule type" value="Genomic_DNA"/>
</dbReference>
<evidence type="ECO:0000313" key="5">
    <source>
        <dbReference type="EMBL" id="MDR6334416.1"/>
    </source>
</evidence>
<gene>
    <name evidence="5" type="ORF">GGQ86_002898</name>
    <name evidence="4" type="ORF">XFLAVUS301_32390</name>
</gene>
<dbReference type="GeneID" id="95764022"/>